<comment type="caution">
    <text evidence="1">The sequence shown here is derived from an EMBL/GenBank/DDBJ whole genome shotgun (WGS) entry which is preliminary data.</text>
</comment>
<dbReference type="EMBL" id="BJMH01000071">
    <property type="protein sequence ID" value="GEB35909.1"/>
    <property type="molecule type" value="Genomic_DNA"/>
</dbReference>
<proteinExistence type="predicted"/>
<name>A0A4Y3PWN9_BREPA</name>
<sequence>MSRKLIKEFEPLEDIIELAKEEGFIEIVDDEDIIELVMED</sequence>
<dbReference type="RefSeq" id="WP_267901894.1">
    <property type="nucleotide sequence ID" value="NZ_BJMH01000071.1"/>
</dbReference>
<accession>A0A4Y3PWN9</accession>
<dbReference type="AlphaFoldDB" id="A0A4Y3PWN9"/>
<organism evidence="1 2">
    <name type="scientific">Brevibacillus parabrevis</name>
    <dbReference type="NCBI Taxonomy" id="54914"/>
    <lineage>
        <taxon>Bacteria</taxon>
        <taxon>Bacillati</taxon>
        <taxon>Bacillota</taxon>
        <taxon>Bacilli</taxon>
        <taxon>Bacillales</taxon>
        <taxon>Paenibacillaceae</taxon>
        <taxon>Brevibacillus</taxon>
    </lineage>
</organism>
<evidence type="ECO:0000313" key="1">
    <source>
        <dbReference type="EMBL" id="GEB35909.1"/>
    </source>
</evidence>
<evidence type="ECO:0000313" key="2">
    <source>
        <dbReference type="Proteomes" id="UP000316882"/>
    </source>
</evidence>
<protein>
    <submittedName>
        <fullName evidence="1">Uncharacterized protein</fullName>
    </submittedName>
</protein>
<keyword evidence="2" id="KW-1185">Reference proteome</keyword>
<reference evidence="1 2" key="1">
    <citation type="submission" date="2019-06" db="EMBL/GenBank/DDBJ databases">
        <title>Whole genome shotgun sequence of Brevibacillus parabrevis NBRC 12334.</title>
        <authorList>
            <person name="Hosoyama A."/>
            <person name="Uohara A."/>
            <person name="Ohji S."/>
            <person name="Ichikawa N."/>
        </authorList>
    </citation>
    <scope>NUCLEOTIDE SEQUENCE [LARGE SCALE GENOMIC DNA]</scope>
    <source>
        <strain evidence="1 2">NBRC 12334</strain>
    </source>
</reference>
<gene>
    <name evidence="1" type="ORF">BPA01_54890</name>
</gene>
<dbReference type="Proteomes" id="UP000316882">
    <property type="component" value="Unassembled WGS sequence"/>
</dbReference>